<keyword evidence="6 9" id="KW-1133">Transmembrane helix</keyword>
<dbReference type="InterPro" id="IPR054384">
    <property type="entry name" value="SecDF_P1_head"/>
</dbReference>
<dbReference type="InterPro" id="IPR022813">
    <property type="entry name" value="SecD/SecF_arch_bac"/>
</dbReference>
<dbReference type="InterPro" id="IPR048631">
    <property type="entry name" value="SecD_1st"/>
</dbReference>
<dbReference type="AlphaFoldDB" id="A0A381QRI5"/>
<keyword evidence="8 9" id="KW-0472">Membrane</keyword>
<dbReference type="Gene3D" id="1.20.1640.10">
    <property type="entry name" value="Multidrug efflux transporter AcrB transmembrane domain"/>
    <property type="match status" value="1"/>
</dbReference>
<feature type="transmembrane region" description="Helical" evidence="9">
    <location>
        <begin position="441"/>
        <end position="460"/>
    </location>
</feature>
<evidence type="ECO:0000256" key="1">
    <source>
        <dbReference type="ARBA" id="ARBA00004651"/>
    </source>
</evidence>
<evidence type="ECO:0000256" key="9">
    <source>
        <dbReference type="SAM" id="Phobius"/>
    </source>
</evidence>
<accession>A0A381QRI5</accession>
<evidence type="ECO:0000259" key="12">
    <source>
        <dbReference type="Pfam" id="PF22599"/>
    </source>
</evidence>
<proteinExistence type="inferred from homology"/>
<dbReference type="GO" id="GO:0015450">
    <property type="term" value="F:protein-transporting ATPase activity"/>
    <property type="evidence" value="ECO:0007669"/>
    <property type="project" value="InterPro"/>
</dbReference>
<keyword evidence="5" id="KW-0653">Protein transport</keyword>
<evidence type="ECO:0008006" key="14">
    <source>
        <dbReference type="Google" id="ProtNLM"/>
    </source>
</evidence>
<keyword evidence="3" id="KW-1003">Cell membrane</keyword>
<dbReference type="InterPro" id="IPR048634">
    <property type="entry name" value="SecD_SecF_C"/>
</dbReference>
<feature type="transmembrane region" description="Helical" evidence="9">
    <location>
        <begin position="408"/>
        <end position="435"/>
    </location>
</feature>
<sequence>MPRRQLVFLIGIVALTVAASVMTVVWRNEPLLGLDLQGGVSVRLAAVGPADEEMLDQAVEIIRDRVDGLGVAEPEISRTETGVMVSLPGVDDQERALSLVGTTAELRFRPVCRMYTDRGASRPASGTAPAAPASCQAVATGGVVPAVGPAGLTLPEDDRPEDFVVLGLRGDPTGQRYLLGPSLLTGEAVSDADALFIDYQWQVGLELHEGQVGIDGFNAIAALCFSGTPACPRPDSATNGRLAIVLDGQVVTAPSIRAPEFRRDAILISGGFEKLEADDVSLALRYGALPVELEPENIRLVSATIGEDSLRAGVVAGLIGLLLVAVFIVGYYRILGMVALASLAISGALLWSIIAHLGTQSGLALTLAGVTGMVVAIGVSVDSNVVYFEHLKEDVRDGRTARSSVDRAFPIAYSTIVKADMASLIGAGLLWYLTVGAVRGFALYLGLATILDLVATYFFMGPMIRLLSTTRWFAEHPERFGLPASGAVPAPAGSLRRAGA</sequence>
<dbReference type="NCBIfam" id="TIGR01129">
    <property type="entry name" value="secD"/>
    <property type="match status" value="1"/>
</dbReference>
<evidence type="ECO:0000313" key="13">
    <source>
        <dbReference type="EMBL" id="SUZ81159.1"/>
    </source>
</evidence>
<gene>
    <name evidence="13" type="ORF">METZ01_LOCUS34013</name>
</gene>
<dbReference type="Pfam" id="PF22599">
    <property type="entry name" value="SecDF_P1_head"/>
    <property type="match status" value="1"/>
</dbReference>
<feature type="transmembrane region" description="Helical" evidence="9">
    <location>
        <begin position="363"/>
        <end position="387"/>
    </location>
</feature>
<feature type="domain" description="Protein export membrane protein SecD/SecF C-terminal" evidence="10">
    <location>
        <begin position="294"/>
        <end position="467"/>
    </location>
</feature>
<evidence type="ECO:0000259" key="10">
    <source>
        <dbReference type="Pfam" id="PF02355"/>
    </source>
</evidence>
<comment type="subcellular location">
    <subcellularLocation>
        <location evidence="1">Cell membrane</location>
        <topology evidence="1">Multi-pass membrane protein</topology>
    </subcellularLocation>
</comment>
<dbReference type="HAMAP" id="MF_01463_B">
    <property type="entry name" value="SecD_B"/>
    <property type="match status" value="1"/>
</dbReference>
<feature type="domain" description="Protein translocase subunit SecDF P1" evidence="11">
    <location>
        <begin position="55"/>
        <end position="111"/>
    </location>
</feature>
<organism evidence="13">
    <name type="scientific">marine metagenome</name>
    <dbReference type="NCBI Taxonomy" id="408172"/>
    <lineage>
        <taxon>unclassified sequences</taxon>
        <taxon>metagenomes</taxon>
        <taxon>ecological metagenomes</taxon>
    </lineage>
</organism>
<dbReference type="InterPro" id="IPR055344">
    <property type="entry name" value="SecD_SecF_C_bact"/>
</dbReference>
<feature type="transmembrane region" description="Helical" evidence="9">
    <location>
        <begin position="310"/>
        <end position="331"/>
    </location>
</feature>
<evidence type="ECO:0000256" key="4">
    <source>
        <dbReference type="ARBA" id="ARBA00022692"/>
    </source>
</evidence>
<name>A0A381QRI5_9ZZZZ</name>
<dbReference type="InterPro" id="IPR005791">
    <property type="entry name" value="SecD"/>
</dbReference>
<dbReference type="GO" id="GO:0006886">
    <property type="term" value="P:intracellular protein transport"/>
    <property type="evidence" value="ECO:0007669"/>
    <property type="project" value="InterPro"/>
</dbReference>
<dbReference type="EMBL" id="UINC01001457">
    <property type="protein sequence ID" value="SUZ81159.1"/>
    <property type="molecule type" value="Genomic_DNA"/>
</dbReference>
<dbReference type="Pfam" id="PF21760">
    <property type="entry name" value="SecD_1st"/>
    <property type="match status" value="1"/>
</dbReference>
<dbReference type="PANTHER" id="PTHR30081:SF1">
    <property type="entry name" value="PROTEIN TRANSLOCASE SUBUNIT SECD"/>
    <property type="match status" value="1"/>
</dbReference>
<evidence type="ECO:0000256" key="8">
    <source>
        <dbReference type="ARBA" id="ARBA00023136"/>
    </source>
</evidence>
<reference evidence="13" key="1">
    <citation type="submission" date="2018-05" db="EMBL/GenBank/DDBJ databases">
        <authorList>
            <person name="Lanie J.A."/>
            <person name="Ng W.-L."/>
            <person name="Kazmierczak K.M."/>
            <person name="Andrzejewski T.M."/>
            <person name="Davidsen T.M."/>
            <person name="Wayne K.J."/>
            <person name="Tettelin H."/>
            <person name="Glass J.I."/>
            <person name="Rusch D."/>
            <person name="Podicherti R."/>
            <person name="Tsui H.-C.T."/>
            <person name="Winkler M.E."/>
        </authorList>
    </citation>
    <scope>NUCLEOTIDE SEQUENCE</scope>
</reference>
<feature type="transmembrane region" description="Helical" evidence="9">
    <location>
        <begin position="338"/>
        <end position="357"/>
    </location>
</feature>
<evidence type="ECO:0000256" key="3">
    <source>
        <dbReference type="ARBA" id="ARBA00022475"/>
    </source>
</evidence>
<dbReference type="NCBIfam" id="TIGR00916">
    <property type="entry name" value="2A0604s01"/>
    <property type="match status" value="1"/>
</dbReference>
<dbReference type="PANTHER" id="PTHR30081">
    <property type="entry name" value="PROTEIN-EXPORT MEMBRANE PROTEIN SEC"/>
    <property type="match status" value="1"/>
</dbReference>
<keyword evidence="2" id="KW-0813">Transport</keyword>
<evidence type="ECO:0000256" key="5">
    <source>
        <dbReference type="ARBA" id="ARBA00022927"/>
    </source>
</evidence>
<dbReference type="Gene3D" id="3.30.70.3220">
    <property type="match status" value="1"/>
</dbReference>
<evidence type="ECO:0000256" key="6">
    <source>
        <dbReference type="ARBA" id="ARBA00022989"/>
    </source>
</evidence>
<feature type="domain" description="SecDF P1 head subdomain" evidence="12">
    <location>
        <begin position="173"/>
        <end position="291"/>
    </location>
</feature>
<evidence type="ECO:0000259" key="11">
    <source>
        <dbReference type="Pfam" id="PF21760"/>
    </source>
</evidence>
<dbReference type="SUPFAM" id="SSF82866">
    <property type="entry name" value="Multidrug efflux transporter AcrB transmembrane domain"/>
    <property type="match status" value="1"/>
</dbReference>
<keyword evidence="4 9" id="KW-0812">Transmembrane</keyword>
<keyword evidence="7" id="KW-0811">Translocation</keyword>
<dbReference type="Gene3D" id="3.30.1360.200">
    <property type="match status" value="1"/>
</dbReference>
<evidence type="ECO:0000256" key="7">
    <source>
        <dbReference type="ARBA" id="ARBA00023010"/>
    </source>
</evidence>
<evidence type="ECO:0000256" key="2">
    <source>
        <dbReference type="ARBA" id="ARBA00022448"/>
    </source>
</evidence>
<dbReference type="GO" id="GO:0005886">
    <property type="term" value="C:plasma membrane"/>
    <property type="evidence" value="ECO:0007669"/>
    <property type="project" value="UniProtKB-SubCell"/>
</dbReference>
<dbReference type="Pfam" id="PF02355">
    <property type="entry name" value="SecD_SecF_C"/>
    <property type="match status" value="1"/>
</dbReference>
<protein>
    <recommendedName>
        <fullName evidence="14">Protein translocase subunit SecD</fullName>
    </recommendedName>
</protein>